<evidence type="ECO:0000313" key="2">
    <source>
        <dbReference type="Proteomes" id="UP000466894"/>
    </source>
</evidence>
<name>A0A7I7PKC0_9MYCO</name>
<accession>A0A7I7PKC0</accession>
<gene>
    <name evidence="1" type="ORF">MNVI_42970</name>
</gene>
<dbReference type="EMBL" id="AP022583">
    <property type="protein sequence ID" value="BBY08979.1"/>
    <property type="molecule type" value="Genomic_DNA"/>
</dbReference>
<sequence>MLWVRGQRLGRRNPEEPRIETRDVVDETAIAGVGLVRRIGIGIEQAVQVPAAVSGKLRHDVAAFGHHVPQGLGCIDAAGKAARHADDRDRFARPFQQRAVLALQALDLHQRFAQRLGRMLELISHVAIPRLVVR</sequence>
<dbReference type="Proteomes" id="UP000466894">
    <property type="component" value="Chromosome"/>
</dbReference>
<dbReference type="AlphaFoldDB" id="A0A7I7PKC0"/>
<organism evidence="1 2">
    <name type="scientific">Mycobacterium noviomagense</name>
    <dbReference type="NCBI Taxonomy" id="459858"/>
    <lineage>
        <taxon>Bacteria</taxon>
        <taxon>Bacillati</taxon>
        <taxon>Actinomycetota</taxon>
        <taxon>Actinomycetes</taxon>
        <taxon>Mycobacteriales</taxon>
        <taxon>Mycobacteriaceae</taxon>
        <taxon>Mycobacterium</taxon>
    </lineage>
</organism>
<evidence type="ECO:0000313" key="1">
    <source>
        <dbReference type="EMBL" id="BBY08979.1"/>
    </source>
</evidence>
<protein>
    <submittedName>
        <fullName evidence="1">Uncharacterized protein</fullName>
    </submittedName>
</protein>
<dbReference type="KEGG" id="mnv:MNVI_42970"/>
<proteinExistence type="predicted"/>
<reference evidence="1 2" key="1">
    <citation type="journal article" date="2019" name="Emerg. Microbes Infect.">
        <title>Comprehensive subspecies identification of 175 nontuberculous mycobacteria species based on 7547 genomic profiles.</title>
        <authorList>
            <person name="Matsumoto Y."/>
            <person name="Kinjo T."/>
            <person name="Motooka D."/>
            <person name="Nabeya D."/>
            <person name="Jung N."/>
            <person name="Uechi K."/>
            <person name="Horii T."/>
            <person name="Iida T."/>
            <person name="Fujita J."/>
            <person name="Nakamura S."/>
        </authorList>
    </citation>
    <scope>NUCLEOTIDE SEQUENCE [LARGE SCALE GENOMIC DNA]</scope>
    <source>
        <strain evidence="1 2">JCM 16367</strain>
    </source>
</reference>